<keyword evidence="3" id="KW-1185">Reference proteome</keyword>
<protein>
    <submittedName>
        <fullName evidence="2">Uncharacterized protein</fullName>
    </submittedName>
</protein>
<organism evidence="2 3">
    <name type="scientific">Corchorus olitorius</name>
    <dbReference type="NCBI Taxonomy" id="93759"/>
    <lineage>
        <taxon>Eukaryota</taxon>
        <taxon>Viridiplantae</taxon>
        <taxon>Streptophyta</taxon>
        <taxon>Embryophyta</taxon>
        <taxon>Tracheophyta</taxon>
        <taxon>Spermatophyta</taxon>
        <taxon>Magnoliopsida</taxon>
        <taxon>eudicotyledons</taxon>
        <taxon>Gunneridae</taxon>
        <taxon>Pentapetalae</taxon>
        <taxon>rosids</taxon>
        <taxon>malvids</taxon>
        <taxon>Malvales</taxon>
        <taxon>Malvaceae</taxon>
        <taxon>Grewioideae</taxon>
        <taxon>Apeibeae</taxon>
        <taxon>Corchorus</taxon>
    </lineage>
</organism>
<dbReference type="Proteomes" id="UP000187203">
    <property type="component" value="Unassembled WGS sequence"/>
</dbReference>
<accession>A0A1R3I0C0</accession>
<dbReference type="AlphaFoldDB" id="A0A1R3I0C0"/>
<proteinExistence type="predicted"/>
<name>A0A1R3I0C0_9ROSI</name>
<evidence type="ECO:0000313" key="3">
    <source>
        <dbReference type="Proteomes" id="UP000187203"/>
    </source>
</evidence>
<dbReference type="EMBL" id="AWUE01019121">
    <property type="protein sequence ID" value="OMO76017.1"/>
    <property type="molecule type" value="Genomic_DNA"/>
</dbReference>
<evidence type="ECO:0000313" key="2">
    <source>
        <dbReference type="EMBL" id="OMO76017.1"/>
    </source>
</evidence>
<feature type="compositionally biased region" description="Basic and acidic residues" evidence="1">
    <location>
        <begin position="86"/>
        <end position="99"/>
    </location>
</feature>
<comment type="caution">
    <text evidence="2">The sequence shown here is derived from an EMBL/GenBank/DDBJ whole genome shotgun (WGS) entry which is preliminary data.</text>
</comment>
<feature type="region of interest" description="Disordered" evidence="1">
    <location>
        <begin position="78"/>
        <end position="99"/>
    </location>
</feature>
<reference evidence="3" key="1">
    <citation type="submission" date="2013-09" db="EMBL/GenBank/DDBJ databases">
        <title>Corchorus olitorius genome sequencing.</title>
        <authorList>
            <person name="Alam M."/>
            <person name="Haque M.S."/>
            <person name="Islam M.S."/>
            <person name="Emdad E.M."/>
            <person name="Islam M.M."/>
            <person name="Ahmed B."/>
            <person name="Halim A."/>
            <person name="Hossen Q.M.M."/>
            <person name="Hossain M.Z."/>
            <person name="Ahmed R."/>
            <person name="Khan M.M."/>
            <person name="Islam R."/>
            <person name="Rashid M.M."/>
            <person name="Khan S.A."/>
            <person name="Rahman M.S."/>
            <person name="Alam M."/>
            <person name="Yahiya A.S."/>
            <person name="Khan M.S."/>
            <person name="Azam M.S."/>
            <person name="Haque T."/>
            <person name="Lashkar M.Z.H."/>
            <person name="Akhand A.I."/>
            <person name="Morshed G."/>
            <person name="Roy S."/>
            <person name="Uddin K.S."/>
            <person name="Rabeya T."/>
            <person name="Hossain A.S."/>
            <person name="Chowdhury A."/>
            <person name="Snigdha A.R."/>
            <person name="Mortoza M.S."/>
            <person name="Matin S.A."/>
            <person name="Hoque S.M.E."/>
            <person name="Islam M.K."/>
            <person name="Roy D.K."/>
            <person name="Haider R."/>
            <person name="Moosa M.M."/>
            <person name="Elias S.M."/>
            <person name="Hasan A.M."/>
            <person name="Jahan S."/>
            <person name="Shafiuddin M."/>
            <person name="Mahmood N."/>
            <person name="Shommy N.S."/>
        </authorList>
    </citation>
    <scope>NUCLEOTIDE SEQUENCE [LARGE SCALE GENOMIC DNA]</scope>
    <source>
        <strain evidence="3">cv. O-4</strain>
    </source>
</reference>
<gene>
    <name evidence="2" type="ORF">COLO4_25726</name>
</gene>
<evidence type="ECO:0000256" key="1">
    <source>
        <dbReference type="SAM" id="MobiDB-lite"/>
    </source>
</evidence>
<sequence length="117" mass="12595">MTTIVGQGTITDFTARVREDPRVIRRRILELSTEAIVSFRDIRFGVGGAAFGAVPSGLFCRGFSCDRKTSSGACGGEVGGLASPRLDADKVEEGEAEGRAGPRWIRIANPFEAYETR</sequence>